<keyword evidence="2" id="KW-0472">Membrane</keyword>
<accession>A0A0G0M380</accession>
<organism evidence="3 4">
    <name type="scientific">Candidatus Woesebacteria bacterium GW2011_GWA1_39_12</name>
    <dbReference type="NCBI Taxonomy" id="1618549"/>
    <lineage>
        <taxon>Bacteria</taxon>
        <taxon>Candidatus Woeseibacteriota</taxon>
    </lineage>
</organism>
<sequence length="272" mass="27929">MPAKKIIVALLIIIVAVGGFVAGLVLLRERQELREEASVPTGQAEVSISPETGDYDVGDTINSSIYFNPANIAISGVAVRLTYPFSGTTPEVSVSSIEVNSALLSSGDWTCPIQNSSLSGGNVVVDISCTNTSAFGFTANTATLLANLTLRVDRTPSVSPLVIRFDPAESIITRKTNNEDILLIPTSTGSYTVAGATTQISGTPTPTTRVTGSPTPTTRLTGTVTPTRAVSVTATPTGTGKGGLPDAGVSYPTYFGIGLGILVIIGAALLAL</sequence>
<feature type="compositionally biased region" description="Low complexity" evidence="1">
    <location>
        <begin position="203"/>
        <end position="222"/>
    </location>
</feature>
<evidence type="ECO:0000256" key="2">
    <source>
        <dbReference type="SAM" id="Phobius"/>
    </source>
</evidence>
<evidence type="ECO:0000313" key="4">
    <source>
        <dbReference type="Proteomes" id="UP000034325"/>
    </source>
</evidence>
<feature type="region of interest" description="Disordered" evidence="1">
    <location>
        <begin position="197"/>
        <end position="222"/>
    </location>
</feature>
<proteinExistence type="predicted"/>
<name>A0A0G0M380_9BACT</name>
<evidence type="ECO:0000256" key="1">
    <source>
        <dbReference type="SAM" id="MobiDB-lite"/>
    </source>
</evidence>
<gene>
    <name evidence="3" type="ORF">UT23_C0002G0133</name>
</gene>
<protein>
    <submittedName>
        <fullName evidence="3">Uncharacterized protein</fullName>
    </submittedName>
</protein>
<keyword evidence="2" id="KW-0812">Transmembrane</keyword>
<dbReference type="EMBL" id="LBWA01000002">
    <property type="protein sequence ID" value="KKQ98633.1"/>
    <property type="molecule type" value="Genomic_DNA"/>
</dbReference>
<reference evidence="3 4" key="1">
    <citation type="journal article" date="2015" name="Nature">
        <title>rRNA introns, odd ribosomes, and small enigmatic genomes across a large radiation of phyla.</title>
        <authorList>
            <person name="Brown C.T."/>
            <person name="Hug L.A."/>
            <person name="Thomas B.C."/>
            <person name="Sharon I."/>
            <person name="Castelle C.J."/>
            <person name="Singh A."/>
            <person name="Wilkins M.J."/>
            <person name="Williams K.H."/>
            <person name="Banfield J.F."/>
        </authorList>
    </citation>
    <scope>NUCLEOTIDE SEQUENCE [LARGE SCALE GENOMIC DNA]</scope>
</reference>
<keyword evidence="2" id="KW-1133">Transmembrane helix</keyword>
<feature type="transmembrane region" description="Helical" evidence="2">
    <location>
        <begin position="251"/>
        <end position="271"/>
    </location>
</feature>
<evidence type="ECO:0000313" key="3">
    <source>
        <dbReference type="EMBL" id="KKQ98633.1"/>
    </source>
</evidence>
<feature type="transmembrane region" description="Helical" evidence="2">
    <location>
        <begin position="6"/>
        <end position="27"/>
    </location>
</feature>
<comment type="caution">
    <text evidence="3">The sequence shown here is derived from an EMBL/GenBank/DDBJ whole genome shotgun (WGS) entry which is preliminary data.</text>
</comment>
<dbReference type="Proteomes" id="UP000034325">
    <property type="component" value="Unassembled WGS sequence"/>
</dbReference>
<dbReference type="AlphaFoldDB" id="A0A0G0M380"/>